<dbReference type="PROSITE" id="PS51109">
    <property type="entry name" value="G5"/>
    <property type="match status" value="1"/>
</dbReference>
<accession>A0A4Q0VD23</accession>
<evidence type="ECO:0000313" key="4">
    <source>
        <dbReference type="Proteomes" id="UP000290921"/>
    </source>
</evidence>
<feature type="domain" description="G5" evidence="2">
    <location>
        <begin position="388"/>
        <end position="467"/>
    </location>
</feature>
<dbReference type="PANTHER" id="PTHR35788:SF1">
    <property type="entry name" value="EXPORTED PROTEIN"/>
    <property type="match status" value="1"/>
</dbReference>
<dbReference type="Gene3D" id="2.20.230.10">
    <property type="entry name" value="Resuscitation-promoting factor rpfb"/>
    <property type="match status" value="1"/>
</dbReference>
<dbReference type="Proteomes" id="UP000290921">
    <property type="component" value="Unassembled WGS sequence"/>
</dbReference>
<evidence type="ECO:0000259" key="2">
    <source>
        <dbReference type="PROSITE" id="PS51109"/>
    </source>
</evidence>
<dbReference type="Pfam" id="PF04294">
    <property type="entry name" value="VanW"/>
    <property type="match status" value="1"/>
</dbReference>
<keyword evidence="1" id="KW-0732">Signal</keyword>
<evidence type="ECO:0000313" key="3">
    <source>
        <dbReference type="EMBL" id="RXI48562.1"/>
    </source>
</evidence>
<dbReference type="InterPro" id="IPR011098">
    <property type="entry name" value="G5_dom"/>
</dbReference>
<evidence type="ECO:0000256" key="1">
    <source>
        <dbReference type="ARBA" id="ARBA00022729"/>
    </source>
</evidence>
<organism evidence="3 4">
    <name type="scientific">Clostridium tetani</name>
    <dbReference type="NCBI Taxonomy" id="1513"/>
    <lineage>
        <taxon>Bacteria</taxon>
        <taxon>Bacillati</taxon>
        <taxon>Bacillota</taxon>
        <taxon>Clostridia</taxon>
        <taxon>Eubacteriales</taxon>
        <taxon>Clostridiaceae</taxon>
        <taxon>Clostridium</taxon>
    </lineage>
</organism>
<dbReference type="AlphaFoldDB" id="A0A4Q0VD23"/>
<dbReference type="InterPro" id="IPR022029">
    <property type="entry name" value="YoaR-like_PG-bd"/>
</dbReference>
<dbReference type="InterPro" id="IPR007391">
    <property type="entry name" value="Vancomycin_resist_VanW"/>
</dbReference>
<protein>
    <recommendedName>
        <fullName evidence="2">G5 domain-containing protein</fullName>
    </recommendedName>
</protein>
<sequence length="467" mass="52597">MLILGGEIMAKRKKRKKNSSKKITICLIIAAVLIGLTSVKAGYSYNNIKHYENLFYPGITVGNEDISGKTLEEGRKIIKEKYANKLLNKKITVKLPECEYSITFDKIEGKYDIDNSLKKAYDYGKDSNAFSKYRIIKKAEKKPFELMFSYNEKKVIDFINDVEKKVNKDATNAKLIKKGENFNIIPESVGKKLNKEKLQKDILTNINGDISKDLVVNGEVKNVQAKVTSDKLTSVNSLIASFGTNYANISSQQRANNIRLSTESINGTVLMPGEVFSFNGAVGERTADRGYQAASVIIGNQVEDGLGGGICQTSSTLYNAALKANLKSVERAHHTLPSSYVPLGRDATVDWENIDYKFRNDYSFPIYIEGLTQNGEVRFNIYSHSSVKNRRYEITTDVYENLPTDTKTIQDANLSKGTTEVVQKPYQGFKVKVYRNIYENEKFINKELISNDFYRPIQGIIKVGTKK</sequence>
<name>A0A4Q0VD23_CLOTA</name>
<dbReference type="Pfam" id="PF12229">
    <property type="entry name" value="PG_binding_4"/>
    <property type="match status" value="1"/>
</dbReference>
<gene>
    <name evidence="3" type="ORF">DP130_07470</name>
</gene>
<reference evidence="3 4" key="1">
    <citation type="submission" date="2018-06" db="EMBL/GenBank/DDBJ databases">
        <title>Genome conservation of Clostridium tetani.</title>
        <authorList>
            <person name="Bruggemann H."/>
            <person name="Popoff M.R."/>
        </authorList>
    </citation>
    <scope>NUCLEOTIDE SEQUENCE [LARGE SCALE GENOMIC DNA]</scope>
    <source>
        <strain evidence="3 4">2017.061</strain>
    </source>
</reference>
<proteinExistence type="predicted"/>
<dbReference type="PANTHER" id="PTHR35788">
    <property type="entry name" value="EXPORTED PROTEIN-RELATED"/>
    <property type="match status" value="1"/>
</dbReference>
<dbReference type="EMBL" id="QMAP01000006">
    <property type="protein sequence ID" value="RXI48562.1"/>
    <property type="molecule type" value="Genomic_DNA"/>
</dbReference>
<dbReference type="SMART" id="SM01208">
    <property type="entry name" value="G5"/>
    <property type="match status" value="1"/>
</dbReference>
<comment type="caution">
    <text evidence="3">The sequence shown here is derived from an EMBL/GenBank/DDBJ whole genome shotgun (WGS) entry which is preliminary data.</text>
</comment>
<dbReference type="InterPro" id="IPR052913">
    <property type="entry name" value="Glycopeptide_resist_protein"/>
</dbReference>
<dbReference type="Pfam" id="PF07501">
    <property type="entry name" value="G5"/>
    <property type="match status" value="1"/>
</dbReference>